<dbReference type="AlphaFoldDB" id="A0A3A8ERB1"/>
<protein>
    <recommendedName>
        <fullName evidence="4">Carbapenem susceptibility porin CarO</fullName>
    </recommendedName>
</protein>
<dbReference type="NCBIfam" id="TIGR02001">
    <property type="entry name" value="gcw_chp"/>
    <property type="match status" value="1"/>
</dbReference>
<name>A0A3A8ERB1_9GAMM</name>
<reference evidence="2 3" key="1">
    <citation type="submission" date="2018-09" db="EMBL/GenBank/DDBJ databases">
        <title>The draft genome of Acinetobacter spp. strains.</title>
        <authorList>
            <person name="Qin J."/>
            <person name="Feng Y."/>
            <person name="Zong Z."/>
        </authorList>
    </citation>
    <scope>NUCLEOTIDE SEQUENCE [LARGE SCALE GENOMIC DNA]</scope>
    <source>
        <strain evidence="2 3">WCHAc060096</strain>
    </source>
</reference>
<evidence type="ECO:0000256" key="1">
    <source>
        <dbReference type="SAM" id="SignalP"/>
    </source>
</evidence>
<comment type="caution">
    <text evidence="2">The sequence shown here is derived from an EMBL/GenBank/DDBJ whole genome shotgun (WGS) entry which is preliminary data.</text>
</comment>
<proteinExistence type="predicted"/>
<dbReference type="Pfam" id="PF09694">
    <property type="entry name" value="Gcw_chp"/>
    <property type="match status" value="1"/>
</dbReference>
<dbReference type="EMBL" id="RAXU01000014">
    <property type="protein sequence ID" value="RKG32514.1"/>
    <property type="molecule type" value="Genomic_DNA"/>
</dbReference>
<keyword evidence="1" id="KW-0732">Signal</keyword>
<keyword evidence="3" id="KW-1185">Reference proteome</keyword>
<organism evidence="2 3">
    <name type="scientific">Acinetobacter guerrae</name>
    <dbReference type="NCBI Taxonomy" id="1843371"/>
    <lineage>
        <taxon>Bacteria</taxon>
        <taxon>Pseudomonadati</taxon>
        <taxon>Pseudomonadota</taxon>
        <taxon>Gammaproteobacteria</taxon>
        <taxon>Moraxellales</taxon>
        <taxon>Moraxellaceae</taxon>
        <taxon>Acinetobacter</taxon>
    </lineage>
</organism>
<dbReference type="InterPro" id="IPR010239">
    <property type="entry name" value="CHP02001"/>
</dbReference>
<evidence type="ECO:0008006" key="4">
    <source>
        <dbReference type="Google" id="ProtNLM"/>
    </source>
</evidence>
<dbReference type="Proteomes" id="UP000269001">
    <property type="component" value="Unassembled WGS sequence"/>
</dbReference>
<feature type="chain" id="PRO_5017192886" description="Carbapenem susceptibility porin CarO" evidence="1">
    <location>
        <begin position="29"/>
        <end position="275"/>
    </location>
</feature>
<feature type="signal peptide" evidence="1">
    <location>
        <begin position="1"/>
        <end position="28"/>
    </location>
</feature>
<gene>
    <name evidence="2" type="ORF">D7V21_11395</name>
</gene>
<evidence type="ECO:0000313" key="3">
    <source>
        <dbReference type="Proteomes" id="UP000269001"/>
    </source>
</evidence>
<sequence length="275" mass="29114">MGEIRMKKFACKAVALGILAAGSTGAMAEDKPSIAGFSVAGNVAATTDYRFRGVTQSSNNPAIQGGFTINHESGAYLALFGSSVDFGIDGNSTETDATLGYASSFKATPNYSIGYDVGVTYYGYIGAKSNFTNPYNDKTGLNFTEFYAKLIFADSLFKGDSITTMVTYSPDYWGRTDDFWYFNLGYSAPIADTGFTGIASVGYNKLKNKDSLSIVAGGPGEDDSYIDYKFGVQYNILGVTAELAGVGTDVSTSGMTDAGKKPYDLGAVLTLSKSF</sequence>
<evidence type="ECO:0000313" key="2">
    <source>
        <dbReference type="EMBL" id="RKG32514.1"/>
    </source>
</evidence>
<accession>A0A3A8ERB1</accession>
<dbReference type="OrthoDB" id="9793561at2"/>